<dbReference type="EMBL" id="JAWLKB010000086">
    <property type="protein sequence ID" value="MDV6271793.1"/>
    <property type="molecule type" value="Genomic_DNA"/>
</dbReference>
<reference evidence="1 2" key="1">
    <citation type="submission" date="2023-10" db="EMBL/GenBank/DDBJ databases">
        <title>Development of a sustainable strategy for remediation of hydrocarbon-contaminated territories based on the waste exchange concept.</title>
        <authorList>
            <person name="Krivoruchko A."/>
        </authorList>
    </citation>
    <scope>NUCLEOTIDE SEQUENCE [LARGE SCALE GENOMIC DNA]</scope>
    <source>
        <strain evidence="1 2">IEGM 1203</strain>
    </source>
</reference>
<organism evidence="1 2">
    <name type="scientific">Rhodococcus globerulus</name>
    <dbReference type="NCBI Taxonomy" id="33008"/>
    <lineage>
        <taxon>Bacteria</taxon>
        <taxon>Bacillati</taxon>
        <taxon>Actinomycetota</taxon>
        <taxon>Actinomycetes</taxon>
        <taxon>Mycobacteriales</taxon>
        <taxon>Nocardiaceae</taxon>
        <taxon>Rhodococcus</taxon>
    </lineage>
</organism>
<dbReference type="Proteomes" id="UP001185927">
    <property type="component" value="Unassembled WGS sequence"/>
</dbReference>
<evidence type="ECO:0000313" key="1">
    <source>
        <dbReference type="EMBL" id="MDV6271793.1"/>
    </source>
</evidence>
<name>A0ABU4C6G0_RHOGO</name>
<accession>A0ABU4C6G0</accession>
<evidence type="ECO:0000313" key="2">
    <source>
        <dbReference type="Proteomes" id="UP001185927"/>
    </source>
</evidence>
<proteinExistence type="predicted"/>
<gene>
    <name evidence="1" type="ORF">R3Q16_34990</name>
</gene>
<keyword evidence="2" id="KW-1185">Reference proteome</keyword>
<sequence>MAEIAEEVEATYAWGKDWLSAADALTAKAAGVNVCCGNAADIVESIRSFPAFDYVTDLQIAVHFGTGTHGHRLDVVNEIVEDIAPHLGWTPSGETERVSFRDVRIAKCSKTETFVTQVCRISIDPYKCLRCNDIHRPCPLVRVAPFAQADRNSGEHRISLPILIAVVREDDLTPTTANISPDQP</sequence>
<protein>
    <submittedName>
        <fullName evidence="1">Uncharacterized protein</fullName>
    </submittedName>
</protein>
<comment type="caution">
    <text evidence="1">The sequence shown here is derived from an EMBL/GenBank/DDBJ whole genome shotgun (WGS) entry which is preliminary data.</text>
</comment>
<dbReference type="RefSeq" id="WP_317546480.1">
    <property type="nucleotide sequence ID" value="NZ_JAWLKB010000086.1"/>
</dbReference>